<keyword evidence="5 8" id="KW-0812">Transmembrane</keyword>
<dbReference type="PANTHER" id="PTHR32063">
    <property type="match status" value="1"/>
</dbReference>
<feature type="transmembrane region" description="Helical" evidence="8">
    <location>
        <begin position="465"/>
        <end position="492"/>
    </location>
</feature>
<evidence type="ECO:0000256" key="4">
    <source>
        <dbReference type="ARBA" id="ARBA00022475"/>
    </source>
</evidence>
<dbReference type="InterPro" id="IPR027463">
    <property type="entry name" value="AcrB_DN_DC_subdom"/>
</dbReference>
<dbReference type="InterPro" id="IPR004763">
    <property type="entry name" value="CusA-like"/>
</dbReference>
<feature type="transmembrane region" description="Helical" evidence="8">
    <location>
        <begin position="861"/>
        <end position="880"/>
    </location>
</feature>
<evidence type="ECO:0000256" key="1">
    <source>
        <dbReference type="ARBA" id="ARBA00004651"/>
    </source>
</evidence>
<dbReference type="EMBL" id="CAJZAH010000001">
    <property type="protein sequence ID" value="CAG9169552.1"/>
    <property type="molecule type" value="Genomic_DNA"/>
</dbReference>
<evidence type="ECO:0000256" key="2">
    <source>
        <dbReference type="ARBA" id="ARBA00010942"/>
    </source>
</evidence>
<dbReference type="PANTHER" id="PTHR32063:SF12">
    <property type="entry name" value="CATION EFFLUX SYSTEM PROTEIN"/>
    <property type="match status" value="1"/>
</dbReference>
<comment type="subcellular location">
    <subcellularLocation>
        <location evidence="1">Cell membrane</location>
        <topology evidence="1">Multi-pass membrane protein</topology>
    </subcellularLocation>
</comment>
<keyword evidence="3" id="KW-0813">Transport</keyword>
<accession>A0ABM8WQ16</accession>
<reference evidence="9 10" key="1">
    <citation type="submission" date="2021-08" db="EMBL/GenBank/DDBJ databases">
        <authorList>
            <person name="Peeters C."/>
        </authorList>
    </citation>
    <scope>NUCLEOTIDE SEQUENCE [LARGE SCALE GENOMIC DNA]</scope>
    <source>
        <strain evidence="9 10">LMG 21510</strain>
    </source>
</reference>
<evidence type="ECO:0000256" key="8">
    <source>
        <dbReference type="SAM" id="Phobius"/>
    </source>
</evidence>
<dbReference type="InterPro" id="IPR001036">
    <property type="entry name" value="Acrflvin-R"/>
</dbReference>
<gene>
    <name evidence="9" type="primary">czcA_3</name>
    <name evidence="9" type="ORF">LMG21510_01485</name>
</gene>
<comment type="caution">
    <text evidence="9">The sequence shown here is derived from an EMBL/GenBank/DDBJ whole genome shotgun (WGS) entry which is preliminary data.</text>
</comment>
<keyword evidence="6 8" id="KW-1133">Transmembrane helix</keyword>
<protein>
    <submittedName>
        <fullName evidence="9">Cobalt-zinc-cadmium resistance protein CzcA</fullName>
    </submittedName>
</protein>
<feature type="transmembrane region" description="Helical" evidence="8">
    <location>
        <begin position="915"/>
        <end position="938"/>
    </location>
</feature>
<keyword evidence="4" id="KW-1003">Cell membrane</keyword>
<evidence type="ECO:0000313" key="9">
    <source>
        <dbReference type="EMBL" id="CAG9169552.1"/>
    </source>
</evidence>
<dbReference type="SUPFAM" id="SSF82693">
    <property type="entry name" value="Multidrug efflux transporter AcrB pore domain, PN1, PN2, PC1 and PC2 subdomains"/>
    <property type="match status" value="3"/>
</dbReference>
<dbReference type="SUPFAM" id="SSF82714">
    <property type="entry name" value="Multidrug efflux transporter AcrB TolC docking domain, DN and DC subdomains"/>
    <property type="match status" value="2"/>
</dbReference>
<dbReference type="Gene3D" id="3.30.70.1320">
    <property type="entry name" value="Multidrug efflux transporter AcrB pore domain like"/>
    <property type="match status" value="1"/>
</dbReference>
<dbReference type="Pfam" id="PF00873">
    <property type="entry name" value="ACR_tran"/>
    <property type="match status" value="1"/>
</dbReference>
<dbReference type="PRINTS" id="PR00702">
    <property type="entry name" value="ACRIFLAVINRP"/>
</dbReference>
<dbReference type="SUPFAM" id="SSF82866">
    <property type="entry name" value="Multidrug efflux transporter AcrB transmembrane domain"/>
    <property type="match status" value="2"/>
</dbReference>
<evidence type="ECO:0000256" key="3">
    <source>
        <dbReference type="ARBA" id="ARBA00022448"/>
    </source>
</evidence>
<dbReference type="Gene3D" id="3.30.70.1440">
    <property type="entry name" value="Multidrug efflux transporter AcrB pore domain"/>
    <property type="match status" value="1"/>
</dbReference>
<dbReference type="NCBIfam" id="TIGR00914">
    <property type="entry name" value="2A0601"/>
    <property type="match status" value="1"/>
</dbReference>
<comment type="similarity">
    <text evidence="2">Belongs to the resistance-nodulation-cell division (RND) (TC 2.A.6) family.</text>
</comment>
<evidence type="ECO:0000256" key="6">
    <source>
        <dbReference type="ARBA" id="ARBA00022989"/>
    </source>
</evidence>
<keyword evidence="10" id="KW-1185">Reference proteome</keyword>
<feature type="transmembrane region" description="Helical" evidence="8">
    <location>
        <begin position="334"/>
        <end position="353"/>
    </location>
</feature>
<dbReference type="Gene3D" id="3.30.2090.10">
    <property type="entry name" value="Multidrug efflux transporter AcrB TolC docking domain, DN and DC subdomains"/>
    <property type="match status" value="2"/>
</dbReference>
<feature type="transmembrane region" description="Helical" evidence="8">
    <location>
        <begin position="887"/>
        <end position="909"/>
    </location>
</feature>
<name>A0ABM8WQ16_9BURK</name>
<feature type="transmembrane region" description="Helical" evidence="8">
    <location>
        <begin position="386"/>
        <end position="409"/>
    </location>
</feature>
<dbReference type="Gene3D" id="1.20.1640.10">
    <property type="entry name" value="Multidrug efflux transporter AcrB transmembrane domain"/>
    <property type="match status" value="2"/>
</dbReference>
<sequence length="1046" mass="113465">MISRIVYFALHQKLFVWLGLGIFVAAGLAAFKNLPIEAFPDVSDIQVNVITLYPGRAAEEVERQVTIPIETALAGTPNSVRVFSHTQFGLSFMMVTFNDKATDVTARQQVIERLRAVDLPAGVQPDLAPLSTAIGEIYRFRLAGKGYTPQELRTLQDWVVEKNLRQVPGVADLVTIGGSIKQYEVNPNLARMRDAGVSLSQLFTALERGNANAGGGAVAHGRQQYLLRSLGSFRSSSDIANVVVAEVHGTPILVKDVADVRVGAAPRQGLMAQDDEEDIISGIVVMRKGENPSQVLEALKEKIALLNAQVLPRGVQIVPYYDRSTLIDKTLRTVFGNLVEGALLVMAVLYLFLANVRAAAIVALIIPLALLSTFLGLTFVGIPANLLSLGAMDFGIIVDGAVIVVENIFRRLGELKEQQIRDTRARAHAIWRATTEVGRPTVFSMVIIIAAHVPIFTLQRHEGRIFAPMAFTVTGALIGSLILSLTLVPLLCHLLLKKNIAHHDNAVVRWCKRLYAPMLAWALDHKRAVVAGALALLVATAGVGKLLGSEFLPELDEGAMWVSFDLPASVSIDEARAQAARLRTVIRQTPEVRSTISKVGRPDDGTDPKLINTVEILVDLKPEAQWRAGFDKRRIIGEINANLRKLPGIEPNFSQPVRDNILESISQIKGQIVIKVQGDSLEQNKRVADRILANVQSVPGVMRAFIDRDGELPQYVLDFDRAQAARYGINVADVQDLMETALAGKAATELWEGEKHFSVVVRLRPGERQLPNLPNILMQTVDGAQVPLSQLVQFHAATGAMNISRENGQRTTSIGIFIHDRDMGSVVKDMQAVVAKHVDTEDVKVGWSGEFENQERAMARLAIVVPLSVLVIFLLLFNAFQSFRSAALILSNIPFALIGGVFALFVTGIPLSVSAAIGFIALFGQAVLNGVVMVTYFNQLREQGMSVRDAVLNGSMDRLRTVLMTALLAMLGLFPMAVSRAIGAETQRPLAIVIIGGLITATLLTLIVLPTLYEWVAGREGDEAEEAGAAVAPDGADGAEGVVVRG</sequence>
<evidence type="ECO:0000256" key="5">
    <source>
        <dbReference type="ARBA" id="ARBA00022692"/>
    </source>
</evidence>
<organism evidence="9 10">
    <name type="scientific">Cupriavidus respiraculi</name>
    <dbReference type="NCBI Taxonomy" id="195930"/>
    <lineage>
        <taxon>Bacteria</taxon>
        <taxon>Pseudomonadati</taxon>
        <taxon>Pseudomonadota</taxon>
        <taxon>Betaproteobacteria</taxon>
        <taxon>Burkholderiales</taxon>
        <taxon>Burkholderiaceae</taxon>
        <taxon>Cupriavidus</taxon>
    </lineage>
</organism>
<proteinExistence type="inferred from homology"/>
<feature type="transmembrane region" description="Helical" evidence="8">
    <location>
        <begin position="959"/>
        <end position="978"/>
    </location>
</feature>
<dbReference type="RefSeq" id="WP_222208981.1">
    <property type="nucleotide sequence ID" value="NZ_CAJZAH010000001.1"/>
</dbReference>
<keyword evidence="7 8" id="KW-0472">Membrane</keyword>
<evidence type="ECO:0000256" key="7">
    <source>
        <dbReference type="ARBA" id="ARBA00023136"/>
    </source>
</evidence>
<evidence type="ECO:0000313" key="10">
    <source>
        <dbReference type="Proteomes" id="UP000721236"/>
    </source>
</evidence>
<feature type="transmembrane region" description="Helical" evidence="8">
    <location>
        <begin position="441"/>
        <end position="459"/>
    </location>
</feature>
<dbReference type="Proteomes" id="UP000721236">
    <property type="component" value="Unassembled WGS sequence"/>
</dbReference>
<feature type="transmembrane region" description="Helical" evidence="8">
    <location>
        <begin position="360"/>
        <end position="380"/>
    </location>
</feature>
<dbReference type="Gene3D" id="3.30.70.1430">
    <property type="entry name" value="Multidrug efflux transporter AcrB pore domain"/>
    <property type="match status" value="2"/>
</dbReference>
<feature type="transmembrane region" description="Helical" evidence="8">
    <location>
        <begin position="990"/>
        <end position="1009"/>
    </location>
</feature>